<evidence type="ECO:0000313" key="3">
    <source>
        <dbReference type="Proteomes" id="UP000825935"/>
    </source>
</evidence>
<dbReference type="OMA" id="WHSSKKS"/>
<gene>
    <name evidence="2" type="ORF">KP509_35G022900</name>
</gene>
<comment type="caution">
    <text evidence="2">The sequence shown here is derived from an EMBL/GenBank/DDBJ whole genome shotgun (WGS) entry which is preliminary data.</text>
</comment>
<proteinExistence type="predicted"/>
<protein>
    <submittedName>
        <fullName evidence="2">Uncharacterized protein</fullName>
    </submittedName>
</protein>
<accession>A0A8T2QF39</accession>
<keyword evidence="3" id="KW-1185">Reference proteome</keyword>
<reference evidence="2" key="1">
    <citation type="submission" date="2021-08" db="EMBL/GenBank/DDBJ databases">
        <title>WGS assembly of Ceratopteris richardii.</title>
        <authorList>
            <person name="Marchant D.B."/>
            <person name="Chen G."/>
            <person name="Jenkins J."/>
            <person name="Shu S."/>
            <person name="Leebens-Mack J."/>
            <person name="Grimwood J."/>
            <person name="Schmutz J."/>
            <person name="Soltis P."/>
            <person name="Soltis D."/>
            <person name="Chen Z.-H."/>
        </authorList>
    </citation>
    <scope>NUCLEOTIDE SEQUENCE</scope>
    <source>
        <strain evidence="2">Whitten #5841</strain>
        <tissue evidence="2">Leaf</tissue>
    </source>
</reference>
<evidence type="ECO:0000313" key="2">
    <source>
        <dbReference type="EMBL" id="KAH7282274.1"/>
    </source>
</evidence>
<name>A0A8T2QF39_CERRI</name>
<dbReference type="AlphaFoldDB" id="A0A8T2QF39"/>
<evidence type="ECO:0000256" key="1">
    <source>
        <dbReference type="SAM" id="MobiDB-lite"/>
    </source>
</evidence>
<organism evidence="2 3">
    <name type="scientific">Ceratopteris richardii</name>
    <name type="common">Triangle waterfern</name>
    <dbReference type="NCBI Taxonomy" id="49495"/>
    <lineage>
        <taxon>Eukaryota</taxon>
        <taxon>Viridiplantae</taxon>
        <taxon>Streptophyta</taxon>
        <taxon>Embryophyta</taxon>
        <taxon>Tracheophyta</taxon>
        <taxon>Polypodiopsida</taxon>
        <taxon>Polypodiidae</taxon>
        <taxon>Polypodiales</taxon>
        <taxon>Pteridineae</taxon>
        <taxon>Pteridaceae</taxon>
        <taxon>Parkerioideae</taxon>
        <taxon>Ceratopteris</taxon>
    </lineage>
</organism>
<dbReference type="Proteomes" id="UP000825935">
    <property type="component" value="Chromosome 35"/>
</dbReference>
<dbReference type="OrthoDB" id="1969262at2759"/>
<feature type="region of interest" description="Disordered" evidence="1">
    <location>
        <begin position="17"/>
        <end position="40"/>
    </location>
</feature>
<sequence>MVEKVKRFSWLKLWHSSKKSSGGDTVDNDVTHHNQHKHGNHGLKNILATYGRRGWIRHWKLLHLDKRSCAQSKDVCTEGPFHSHVAKQDTIRAHLARPMLDKSQNCAQKRNNVPTLEVDERTLLKRNNSMVNVKEGMHSSGRSGSGDLDIISFELQQYKSGLKNRVLPLTAQEEMSFSVAFKLKTALNSINEDCPISEATMELEPEAHGLKGPLVSKKKSLSRMLSTPASPQSTSEAKWKVLLSCSSQVGSLRSPGSPDAIEWASPVHESAHQKGSLSTMGSPWNSQAGGNRFRQANRATSFKGSYKQGQWVTTDDDFVVLEL</sequence>
<dbReference type="EMBL" id="CM035440">
    <property type="protein sequence ID" value="KAH7282274.1"/>
    <property type="molecule type" value="Genomic_DNA"/>
</dbReference>